<feature type="domain" description="UspA" evidence="3">
    <location>
        <begin position="6"/>
        <end position="136"/>
    </location>
</feature>
<feature type="region of interest" description="Disordered" evidence="2">
    <location>
        <begin position="297"/>
        <end position="328"/>
    </location>
</feature>
<dbReference type="Pfam" id="PF00582">
    <property type="entry name" value="Usp"/>
    <property type="match status" value="2"/>
</dbReference>
<feature type="region of interest" description="Disordered" evidence="2">
    <location>
        <begin position="136"/>
        <end position="156"/>
    </location>
</feature>
<dbReference type="PANTHER" id="PTHR46268:SF6">
    <property type="entry name" value="UNIVERSAL STRESS PROTEIN UP12"/>
    <property type="match status" value="1"/>
</dbReference>
<evidence type="ECO:0000259" key="3">
    <source>
        <dbReference type="Pfam" id="PF00582"/>
    </source>
</evidence>
<dbReference type="InterPro" id="IPR014729">
    <property type="entry name" value="Rossmann-like_a/b/a_fold"/>
</dbReference>
<organism evidence="4 5">
    <name type="scientific">Streptomyces rimosus subsp. rimosus</name>
    <dbReference type="NCBI Taxonomy" id="132474"/>
    <lineage>
        <taxon>Bacteria</taxon>
        <taxon>Bacillati</taxon>
        <taxon>Actinomycetota</taxon>
        <taxon>Actinomycetes</taxon>
        <taxon>Kitasatosporales</taxon>
        <taxon>Streptomycetaceae</taxon>
        <taxon>Streptomyces</taxon>
    </lineage>
</organism>
<dbReference type="SUPFAM" id="SSF52402">
    <property type="entry name" value="Adenine nucleotide alpha hydrolases-like"/>
    <property type="match status" value="2"/>
</dbReference>
<dbReference type="GeneID" id="66854773"/>
<dbReference type="EMBL" id="CP094298">
    <property type="protein sequence ID" value="UNZ06089.1"/>
    <property type="molecule type" value="Genomic_DNA"/>
</dbReference>
<proteinExistence type="inferred from homology"/>
<dbReference type="PANTHER" id="PTHR46268">
    <property type="entry name" value="STRESS RESPONSE PROTEIN NHAX"/>
    <property type="match status" value="1"/>
</dbReference>
<feature type="compositionally biased region" description="Basic and acidic residues" evidence="2">
    <location>
        <begin position="299"/>
        <end position="317"/>
    </location>
</feature>
<protein>
    <submittedName>
        <fullName evidence="4">Universal stress protein</fullName>
    </submittedName>
</protein>
<sequence length="328" mass="34647">MDTLPVIVAVDGSPDSERALRWAIEAARLRSAPLQIVHVWPYVTTEGRAAAESGIGDPVLDELRKKLDGQAGTAGLPGVEFRSLSGLTDTLLPALGAEAQLLVLGSRGRGGFASLLLGSNGMACAAHSEGPVVVVPRPDRGDAERGPDGELVRPTPSQVTLGVDASSDEPGAIGFAFAEASRRDARLLVVSGFSWPMMTPPSFEYIAAYDGTQQEYENALAEQLTRTLAPHRERHPEVPVTVELRNADAAGQLVEASKASDLVVVARHRRRLPIGRRLGSVAHAVLLHAVCPIAVVPEEPERAGEPEQVGEPERTGEPDGAAEDQSGQ</sequence>
<evidence type="ECO:0000256" key="1">
    <source>
        <dbReference type="ARBA" id="ARBA00008791"/>
    </source>
</evidence>
<feature type="domain" description="UspA" evidence="3">
    <location>
        <begin position="159"/>
        <end position="297"/>
    </location>
</feature>
<comment type="similarity">
    <text evidence="1">Belongs to the universal stress protein A family.</text>
</comment>
<dbReference type="InterPro" id="IPR006016">
    <property type="entry name" value="UspA"/>
</dbReference>
<dbReference type="CDD" id="cd00293">
    <property type="entry name" value="USP-like"/>
    <property type="match status" value="1"/>
</dbReference>
<evidence type="ECO:0000313" key="4">
    <source>
        <dbReference type="EMBL" id="UNZ06089.1"/>
    </source>
</evidence>
<evidence type="ECO:0000256" key="2">
    <source>
        <dbReference type="SAM" id="MobiDB-lite"/>
    </source>
</evidence>
<dbReference type="InterPro" id="IPR006015">
    <property type="entry name" value="Universal_stress_UspA"/>
</dbReference>
<dbReference type="Proteomes" id="UP000829494">
    <property type="component" value="Chromosome"/>
</dbReference>
<dbReference type="PRINTS" id="PR01438">
    <property type="entry name" value="UNVRSLSTRESS"/>
</dbReference>
<evidence type="ECO:0000313" key="5">
    <source>
        <dbReference type="Proteomes" id="UP000829494"/>
    </source>
</evidence>
<feature type="compositionally biased region" description="Basic and acidic residues" evidence="2">
    <location>
        <begin position="137"/>
        <end position="151"/>
    </location>
</feature>
<name>A0ABY3Z7H1_STRRM</name>
<dbReference type="Gene3D" id="3.40.50.620">
    <property type="entry name" value="HUPs"/>
    <property type="match status" value="2"/>
</dbReference>
<dbReference type="RefSeq" id="WP_003979679.1">
    <property type="nucleotide sequence ID" value="NZ_CP043497.1"/>
</dbReference>
<accession>A0ABY3Z7H1</accession>
<gene>
    <name evidence="4" type="ORF">SRIMR7_28480</name>
</gene>
<reference evidence="4 5" key="1">
    <citation type="submission" date="2022-03" db="EMBL/GenBank/DDBJ databases">
        <title>Complete genome of Streptomyces rimosus ssp. rimosus R7 (=ATCC 10970).</title>
        <authorList>
            <person name="Beganovic S."/>
            <person name="Ruckert C."/>
            <person name="Busche T."/>
            <person name="Kalinowski J."/>
            <person name="Wittmann C."/>
        </authorList>
    </citation>
    <scope>NUCLEOTIDE SEQUENCE [LARGE SCALE GENOMIC DNA]</scope>
    <source>
        <strain evidence="4 5">R7</strain>
    </source>
</reference>
<keyword evidence="5" id="KW-1185">Reference proteome</keyword>